<comment type="subcellular location">
    <subcellularLocation>
        <location evidence="1">Cell membrane</location>
        <topology evidence="1">Lipid-anchor</topology>
    </subcellularLocation>
</comment>
<feature type="region of interest" description="Disordered" evidence="7">
    <location>
        <begin position="81"/>
        <end position="109"/>
    </location>
</feature>
<reference evidence="9 10" key="1">
    <citation type="submission" date="2019-09" db="EMBL/GenBank/DDBJ databases">
        <title>Pimelobacter sp. isolated from Paulinella.</title>
        <authorList>
            <person name="Jeong S.E."/>
        </authorList>
    </citation>
    <scope>NUCLEOTIDE SEQUENCE [LARGE SCALE GENOMIC DNA]</scope>
    <source>
        <strain evidence="9 10">Pch-N</strain>
    </source>
</reference>
<feature type="domain" description="ABC transporter substrate-binding protein PnrA-like" evidence="8">
    <location>
        <begin position="109"/>
        <end position="372"/>
    </location>
</feature>
<name>A0A7J5E2Z3_NOCSI</name>
<evidence type="ECO:0000256" key="5">
    <source>
        <dbReference type="ARBA" id="ARBA00023136"/>
    </source>
</evidence>
<keyword evidence="6" id="KW-0449">Lipoprotein</keyword>
<keyword evidence="4" id="KW-0732">Signal</keyword>
<dbReference type="PANTHER" id="PTHR34296">
    <property type="entry name" value="TRANSCRIPTIONAL ACTIVATOR PROTEIN MED"/>
    <property type="match status" value="1"/>
</dbReference>
<dbReference type="AlphaFoldDB" id="A0A7J5E2Z3"/>
<evidence type="ECO:0000313" key="10">
    <source>
        <dbReference type="Proteomes" id="UP000449906"/>
    </source>
</evidence>
<dbReference type="GO" id="GO:0005886">
    <property type="term" value="C:plasma membrane"/>
    <property type="evidence" value="ECO:0007669"/>
    <property type="project" value="UniProtKB-SubCell"/>
</dbReference>
<feature type="region of interest" description="Disordered" evidence="7">
    <location>
        <begin position="1"/>
        <end position="27"/>
    </location>
</feature>
<dbReference type="InterPro" id="IPR050957">
    <property type="entry name" value="BMP_lipoprotein"/>
</dbReference>
<protein>
    <submittedName>
        <fullName evidence="9">BMP family ABC transporter substrate-binding protein</fullName>
    </submittedName>
</protein>
<evidence type="ECO:0000256" key="7">
    <source>
        <dbReference type="SAM" id="MobiDB-lite"/>
    </source>
</evidence>
<comment type="caution">
    <text evidence="9">The sequence shown here is derived from an EMBL/GenBank/DDBJ whole genome shotgun (WGS) entry which is preliminary data.</text>
</comment>
<gene>
    <name evidence="9" type="ORF">F9L07_12660</name>
</gene>
<dbReference type="EMBL" id="WBVM01000001">
    <property type="protein sequence ID" value="KAB2812598.1"/>
    <property type="molecule type" value="Genomic_DNA"/>
</dbReference>
<evidence type="ECO:0000256" key="2">
    <source>
        <dbReference type="ARBA" id="ARBA00008610"/>
    </source>
</evidence>
<evidence type="ECO:0000259" key="8">
    <source>
        <dbReference type="Pfam" id="PF02608"/>
    </source>
</evidence>
<dbReference type="SUPFAM" id="SSF53822">
    <property type="entry name" value="Periplasmic binding protein-like I"/>
    <property type="match status" value="1"/>
</dbReference>
<proteinExistence type="inferred from homology"/>
<dbReference type="PANTHER" id="PTHR34296:SF2">
    <property type="entry name" value="ABC TRANSPORTER GUANOSINE-BINDING PROTEIN NUPN"/>
    <property type="match status" value="1"/>
</dbReference>
<dbReference type="InterPro" id="IPR028082">
    <property type="entry name" value="Peripla_BP_I"/>
</dbReference>
<evidence type="ECO:0000256" key="6">
    <source>
        <dbReference type="ARBA" id="ARBA00023288"/>
    </source>
</evidence>
<dbReference type="Pfam" id="PF02608">
    <property type="entry name" value="Bmp"/>
    <property type="match status" value="1"/>
</dbReference>
<sequence>MLAQSRGSAGKALGPRSERPAVTHYSDGSRAEKMRIQKFYAACMAVAMLAVAGCGSNDDEPKQKGFDGPDPFAVARGAAIGEPGTATSPEWAGEGQVPAKQPDQNGDGKVKIGVITSGDTNDGTYYQSTADAVAYAASKHDWEYTVQGLVALTQAVTAAENLCRQRVDLIVIGDAQLAQAVTAAKNPICKDTFFYLQGGYGSPEQDATFTQSYDVGLGYAYVAGVAMGAYMKANDIKKTGFLSGIAAPFNTTIGKVFKEGVKSQVPNADVVETYTGDQLDVGKAVEGFNAQVSQGIGAIYPYFGAPTVAVAKKAKEAGIPVLGSPKSFCDSKDASFIGEVVFAPGYYLAPMLDLYADGKLELGVTRNWRLGVDPVPAVHPCADAGDGKDPMSQAIEQAQADLNAGKIDVFAMAGAS</sequence>
<evidence type="ECO:0000256" key="4">
    <source>
        <dbReference type="ARBA" id="ARBA00022729"/>
    </source>
</evidence>
<dbReference type="InterPro" id="IPR003760">
    <property type="entry name" value="PnrA-like"/>
</dbReference>
<feature type="compositionally biased region" description="Basic and acidic residues" evidence="7">
    <location>
        <begin position="16"/>
        <end position="27"/>
    </location>
</feature>
<dbReference type="Gene3D" id="3.40.50.2300">
    <property type="match status" value="2"/>
</dbReference>
<feature type="region of interest" description="Disordered" evidence="7">
    <location>
        <begin position="57"/>
        <end position="76"/>
    </location>
</feature>
<keyword evidence="3" id="KW-1003">Cell membrane</keyword>
<dbReference type="Proteomes" id="UP000449906">
    <property type="component" value="Unassembled WGS sequence"/>
</dbReference>
<evidence type="ECO:0000256" key="1">
    <source>
        <dbReference type="ARBA" id="ARBA00004193"/>
    </source>
</evidence>
<comment type="similarity">
    <text evidence="2">Belongs to the BMP lipoprotein family.</text>
</comment>
<keyword evidence="5" id="KW-0472">Membrane</keyword>
<accession>A0A7J5E2Z3</accession>
<organism evidence="9 10">
    <name type="scientific">Nocardioides simplex</name>
    <name type="common">Arthrobacter simplex</name>
    <dbReference type="NCBI Taxonomy" id="2045"/>
    <lineage>
        <taxon>Bacteria</taxon>
        <taxon>Bacillati</taxon>
        <taxon>Actinomycetota</taxon>
        <taxon>Actinomycetes</taxon>
        <taxon>Propionibacteriales</taxon>
        <taxon>Nocardioidaceae</taxon>
        <taxon>Pimelobacter</taxon>
    </lineage>
</organism>
<evidence type="ECO:0000313" key="9">
    <source>
        <dbReference type="EMBL" id="KAB2812598.1"/>
    </source>
</evidence>
<evidence type="ECO:0000256" key="3">
    <source>
        <dbReference type="ARBA" id="ARBA00022475"/>
    </source>
</evidence>